<sequence length="706" mass="74489">MTTLKNLLNPRSVAVIGASEDQTKFGGRLYKTLLQHQYAGEVYPINPARESLFGLKTFPSIDATPQAPDMVVMALPRDKVKESITACAARGAKAGIIITSKFSDEGAQGLALEREVVAAAQAHGMRLIGPNCLGLISPTNKLVLCSSPALNVPSLIEAPIGFISQSGALMGTLFDRSYGMGIGFSHCVSVGNQADLELCDFIEFLIEDERTQVITSYVEGIKSPERFVDLARRARAAGKPWLMVKAGASDDGRRAAYSHTASLAGDFAALKAICARENVIMMDDPLNMLSLARAMVRYPNRRVRDVAILTTSGGGGAISADQLSSSGIGLARFHDATRAALAEHYSEGQASNPVDIGGRKSDATPKLGMLTSEIALADAATDLALMVLTTAPDVPAFTRQLADGAERPAAGGKPTLYVMLPGRVAEPARQMLVERGLPYVDTLAEGTAILRAWKSWSLYEAPDAPQRPAGMAPLQAPGEGLFGEAASKAWLASAGIPVNQERLVKSAAEAVAAADDVGYPMVLKIVSPDIAHKSDVGGVVLNIADAQELRARVETMQARVSREAPQARIEGYSLQKQESGELELLVGARRDPQFGAQVVVGAGGVLVELLEDVAVMPAPIDAASARRAVQALKIAPLLGAYRGRGALDLDAVVDAVVRLSWLAHDLEGSQERGGATDFEIEINPLKVRLAGQGVVAVDARARLGNA</sequence>
<dbReference type="Gene3D" id="3.30.1490.20">
    <property type="entry name" value="ATP-grasp fold, A domain"/>
    <property type="match status" value="1"/>
</dbReference>
<evidence type="ECO:0000256" key="3">
    <source>
        <dbReference type="ARBA" id="ARBA00022840"/>
    </source>
</evidence>
<keyword evidence="3 4" id="KW-0067">ATP-binding</keyword>
<evidence type="ECO:0000259" key="5">
    <source>
        <dbReference type="PROSITE" id="PS50975"/>
    </source>
</evidence>
<dbReference type="EMBL" id="JBEPSH010000010">
    <property type="protein sequence ID" value="MET4579610.1"/>
    <property type="molecule type" value="Genomic_DNA"/>
</dbReference>
<dbReference type="PANTHER" id="PTHR43334:SF1">
    <property type="entry name" value="3-HYDROXYPROPIONATE--COA LIGASE [ADP-FORMING]"/>
    <property type="match status" value="1"/>
</dbReference>
<dbReference type="InterPro" id="IPR036291">
    <property type="entry name" value="NAD(P)-bd_dom_sf"/>
</dbReference>
<dbReference type="InterPro" id="IPR032875">
    <property type="entry name" value="Succ_CoA_lig_flav_dom"/>
</dbReference>
<protein>
    <submittedName>
        <fullName evidence="6">Acyl-CoA synthetase (NDP forming)</fullName>
    </submittedName>
</protein>
<dbReference type="PROSITE" id="PS50975">
    <property type="entry name" value="ATP_GRASP"/>
    <property type="match status" value="1"/>
</dbReference>
<evidence type="ECO:0000256" key="2">
    <source>
        <dbReference type="ARBA" id="ARBA00022741"/>
    </source>
</evidence>
<keyword evidence="7" id="KW-1185">Reference proteome</keyword>
<dbReference type="InterPro" id="IPR011761">
    <property type="entry name" value="ATP-grasp"/>
</dbReference>
<accession>A0ABV2QEZ0</accession>
<dbReference type="Gene3D" id="3.30.470.20">
    <property type="entry name" value="ATP-grasp fold, B domain"/>
    <property type="match status" value="1"/>
</dbReference>
<name>A0ABV2QEZ0_9BURK</name>
<dbReference type="InterPro" id="IPR051538">
    <property type="entry name" value="Acyl-CoA_Synth/Transferase"/>
</dbReference>
<dbReference type="SMART" id="SM00881">
    <property type="entry name" value="CoA_binding"/>
    <property type="match status" value="1"/>
</dbReference>
<evidence type="ECO:0000313" key="7">
    <source>
        <dbReference type="Proteomes" id="UP001549320"/>
    </source>
</evidence>
<dbReference type="InterPro" id="IPR016102">
    <property type="entry name" value="Succinyl-CoA_synth-like"/>
</dbReference>
<comment type="caution">
    <text evidence="6">The sequence shown here is derived from an EMBL/GenBank/DDBJ whole genome shotgun (WGS) entry which is preliminary data.</text>
</comment>
<reference evidence="6 7" key="1">
    <citation type="submission" date="2024-06" db="EMBL/GenBank/DDBJ databases">
        <title>Sorghum-associated microbial communities from plants grown in Nebraska, USA.</title>
        <authorList>
            <person name="Schachtman D."/>
        </authorList>
    </citation>
    <scope>NUCLEOTIDE SEQUENCE [LARGE SCALE GENOMIC DNA]</scope>
    <source>
        <strain evidence="6 7">2709</strain>
    </source>
</reference>
<proteinExistence type="predicted"/>
<feature type="domain" description="ATP-grasp" evidence="5">
    <location>
        <begin position="488"/>
        <end position="524"/>
    </location>
</feature>
<organism evidence="6 7">
    <name type="scientific">Ottowia thiooxydans</name>
    <dbReference type="NCBI Taxonomy" id="219182"/>
    <lineage>
        <taxon>Bacteria</taxon>
        <taxon>Pseudomonadati</taxon>
        <taxon>Pseudomonadota</taxon>
        <taxon>Betaproteobacteria</taxon>
        <taxon>Burkholderiales</taxon>
        <taxon>Comamonadaceae</taxon>
        <taxon>Ottowia</taxon>
    </lineage>
</organism>
<dbReference type="RefSeq" id="WP_354447846.1">
    <property type="nucleotide sequence ID" value="NZ_JBEPSH010000010.1"/>
</dbReference>
<dbReference type="Pfam" id="PF13607">
    <property type="entry name" value="Succ_CoA_lig"/>
    <property type="match status" value="1"/>
</dbReference>
<dbReference type="SUPFAM" id="SSF52210">
    <property type="entry name" value="Succinyl-CoA synthetase domains"/>
    <property type="match status" value="2"/>
</dbReference>
<keyword evidence="2 4" id="KW-0547">Nucleotide-binding</keyword>
<dbReference type="InterPro" id="IPR013815">
    <property type="entry name" value="ATP_grasp_subdomain_1"/>
</dbReference>
<evidence type="ECO:0000256" key="4">
    <source>
        <dbReference type="PROSITE-ProRule" id="PRU00409"/>
    </source>
</evidence>
<dbReference type="Pfam" id="PF13380">
    <property type="entry name" value="CoA_binding_2"/>
    <property type="match status" value="1"/>
</dbReference>
<keyword evidence="1" id="KW-0436">Ligase</keyword>
<dbReference type="Pfam" id="PF13549">
    <property type="entry name" value="ATP-grasp_5"/>
    <property type="match status" value="1"/>
</dbReference>
<evidence type="ECO:0000313" key="6">
    <source>
        <dbReference type="EMBL" id="MET4579610.1"/>
    </source>
</evidence>
<dbReference type="Gene3D" id="3.40.50.261">
    <property type="entry name" value="Succinyl-CoA synthetase domains"/>
    <property type="match status" value="2"/>
</dbReference>
<dbReference type="Gene3D" id="3.40.50.720">
    <property type="entry name" value="NAD(P)-binding Rossmann-like Domain"/>
    <property type="match status" value="1"/>
</dbReference>
<dbReference type="PANTHER" id="PTHR43334">
    <property type="entry name" value="ACETATE--COA LIGASE [ADP-FORMING]"/>
    <property type="match status" value="1"/>
</dbReference>
<dbReference type="SUPFAM" id="SSF56059">
    <property type="entry name" value="Glutathione synthetase ATP-binding domain-like"/>
    <property type="match status" value="1"/>
</dbReference>
<dbReference type="SUPFAM" id="SSF51735">
    <property type="entry name" value="NAD(P)-binding Rossmann-fold domains"/>
    <property type="match status" value="1"/>
</dbReference>
<dbReference type="InterPro" id="IPR003781">
    <property type="entry name" value="CoA-bd"/>
</dbReference>
<evidence type="ECO:0000256" key="1">
    <source>
        <dbReference type="ARBA" id="ARBA00022598"/>
    </source>
</evidence>
<gene>
    <name evidence="6" type="ORF">ABIE13_004747</name>
</gene>
<dbReference type="Proteomes" id="UP001549320">
    <property type="component" value="Unassembled WGS sequence"/>
</dbReference>